<dbReference type="Proteomes" id="UP000321798">
    <property type="component" value="Unassembled WGS sequence"/>
</dbReference>
<gene>
    <name evidence="2" type="ORF">CSO01_00230</name>
</gene>
<evidence type="ECO:0000313" key="3">
    <source>
        <dbReference type="Proteomes" id="UP000321798"/>
    </source>
</evidence>
<evidence type="ECO:0000256" key="1">
    <source>
        <dbReference type="SAM" id="MobiDB-lite"/>
    </source>
</evidence>
<feature type="region of interest" description="Disordered" evidence="1">
    <location>
        <begin position="98"/>
        <end position="124"/>
    </location>
</feature>
<dbReference type="Pfam" id="PF18986">
    <property type="entry name" value="DUF5719"/>
    <property type="match status" value="1"/>
</dbReference>
<keyword evidence="3" id="KW-1185">Reference proteome</keyword>
<dbReference type="OrthoDB" id="3264966at2"/>
<protein>
    <recommendedName>
        <fullName evidence="4">Large extracellular alpha-helical protein</fullName>
    </recommendedName>
</protein>
<organism evidence="2 3">
    <name type="scientific">Cellulomonas soli</name>
    <dbReference type="NCBI Taxonomy" id="931535"/>
    <lineage>
        <taxon>Bacteria</taxon>
        <taxon>Bacillati</taxon>
        <taxon>Actinomycetota</taxon>
        <taxon>Actinomycetes</taxon>
        <taxon>Micrococcales</taxon>
        <taxon>Cellulomonadaceae</taxon>
        <taxon>Cellulomonas</taxon>
    </lineage>
</organism>
<dbReference type="RefSeq" id="WP_146951108.1">
    <property type="nucleotide sequence ID" value="NZ_BAABBJ010000005.1"/>
</dbReference>
<dbReference type="EMBL" id="BKAL01000001">
    <property type="protein sequence ID" value="GEP67308.1"/>
    <property type="molecule type" value="Genomic_DNA"/>
</dbReference>
<accession>A0A512P7X6</accession>
<comment type="caution">
    <text evidence="2">The sequence shown here is derived from an EMBL/GenBank/DDBJ whole genome shotgun (WGS) entry which is preliminary data.</text>
</comment>
<reference evidence="2 3" key="1">
    <citation type="submission" date="2019-07" db="EMBL/GenBank/DDBJ databases">
        <title>Whole genome shotgun sequence of Cellulomonas soli NBRC 109434.</title>
        <authorList>
            <person name="Hosoyama A."/>
            <person name="Uohara A."/>
            <person name="Ohji S."/>
            <person name="Ichikawa N."/>
        </authorList>
    </citation>
    <scope>NUCLEOTIDE SEQUENCE [LARGE SCALE GENOMIC DNA]</scope>
    <source>
        <strain evidence="2 3">NBRC 109434</strain>
    </source>
</reference>
<dbReference type="InterPro" id="IPR043777">
    <property type="entry name" value="DUF5719"/>
</dbReference>
<name>A0A512P7X6_9CELL</name>
<feature type="compositionally biased region" description="Polar residues" evidence="1">
    <location>
        <begin position="102"/>
        <end position="115"/>
    </location>
</feature>
<dbReference type="AlphaFoldDB" id="A0A512P7X6"/>
<evidence type="ECO:0008006" key="4">
    <source>
        <dbReference type="Google" id="ProtNLM"/>
    </source>
</evidence>
<sequence length="527" mass="51070">MSAAWVGRSVRVLSGVVVLAAAGAVVLAGVRVPADQAQPSGAGGREVAVAPAASTLVCAGPLVLPDGAGSGDADFDPVPVDPVTTVTGLAARTEGVGAGPVTATSLDGSGSTGASEASLPSGGGAFVVDRPTTPVVVVAEPTDVPARVAATSSTLVTAGDLRGLTAASCQAPATESWLVGGATVLSSTAHLLLDNAGTTPAEVLLQVWGPTGPVDLTGERYLVAPGAQEVVVLGGVAAEQRGLVVRVQASGGRVTAAVQDSALDGFTPVGTDLVVPGGAPATRQVVPGVAVTASQVDDAAAPVLRLLAPGDVATTAHVTLLGADGSMTLPGVEDVALAPGEVTDVPLGGLPTGAWTIVVDSPEPVVAAAEVTRTGTAGALDDVPPVDRAWAASVIGADDALVALPAQVSATVTLGAVPADLASGSGSASGTATLRVLGVDGDELVSEQLRIEAGSTLAVPVADLIENVSGTAAAVEVVGGDGVPLVWAVVLEVARPDGVLVSVVDPVPAGTTSPDVTVREGSRLTLP</sequence>
<evidence type="ECO:0000313" key="2">
    <source>
        <dbReference type="EMBL" id="GEP67308.1"/>
    </source>
</evidence>
<proteinExistence type="predicted"/>